<comment type="catalytic activity">
    <reaction evidence="5">
        <text>trans-aconitate + S-adenosyl-L-methionine = (E)-3-(methoxycarbonyl)pent-2-enedioate + S-adenosyl-L-homocysteine</text>
        <dbReference type="Rhea" id="RHEA:14969"/>
        <dbReference type="ChEBI" id="CHEBI:15708"/>
        <dbReference type="ChEBI" id="CHEBI:57470"/>
        <dbReference type="ChEBI" id="CHEBI:57856"/>
        <dbReference type="ChEBI" id="CHEBI:59789"/>
        <dbReference type="EC" id="2.1.1.144"/>
    </reaction>
</comment>
<keyword evidence="3 5" id="KW-0808">Transferase</keyword>
<accession>A0A7W6ACI2</accession>
<comment type="caution">
    <text evidence="8">The sequence shown here is derived from an EMBL/GenBank/DDBJ whole genome shotgun (WGS) entry which is preliminary data.</text>
</comment>
<dbReference type="Proteomes" id="UP001156881">
    <property type="component" value="Unassembled WGS sequence"/>
</dbReference>
<keyword evidence="4 5" id="KW-0949">S-adenosyl-L-methionine</keyword>
<reference evidence="10" key="2">
    <citation type="journal article" date="2019" name="Int. J. Syst. Evol. Microbiol.">
        <title>The Global Catalogue of Microorganisms (GCM) 10K type strain sequencing project: providing services to taxonomists for standard genome sequencing and annotation.</title>
        <authorList>
            <consortium name="The Broad Institute Genomics Platform"/>
            <consortium name="The Broad Institute Genome Sequencing Center for Infectious Disease"/>
            <person name="Wu L."/>
            <person name="Ma J."/>
        </authorList>
    </citation>
    <scope>NUCLEOTIDE SEQUENCE [LARGE SCALE GENOMIC DNA]</scope>
    <source>
        <strain evidence="10">NBRC 107710</strain>
    </source>
</reference>
<keyword evidence="10" id="KW-1185">Reference proteome</keyword>
<reference evidence="7" key="1">
    <citation type="journal article" date="2014" name="Int. J. Syst. Evol. Microbiol.">
        <title>Complete genome of a new Firmicutes species belonging to the dominant human colonic microbiota ('Ruminococcus bicirculans') reveals two chromosomes and a selective capacity to utilize plant glucans.</title>
        <authorList>
            <consortium name="NISC Comparative Sequencing Program"/>
            <person name="Wegmann U."/>
            <person name="Louis P."/>
            <person name="Goesmann A."/>
            <person name="Henrissat B."/>
            <person name="Duncan S.H."/>
            <person name="Flint H.J."/>
        </authorList>
    </citation>
    <scope>NUCLEOTIDE SEQUENCE</scope>
    <source>
        <strain evidence="7">NBRC 107710</strain>
    </source>
</reference>
<dbReference type="AlphaFoldDB" id="A0A7W6ACI2"/>
<dbReference type="InterPro" id="IPR041698">
    <property type="entry name" value="Methyltransf_25"/>
</dbReference>
<keyword evidence="1 5" id="KW-0963">Cytoplasm</keyword>
<dbReference type="RefSeq" id="WP_183501528.1">
    <property type="nucleotide sequence ID" value="NZ_BSPG01000046.1"/>
</dbReference>
<evidence type="ECO:0000256" key="2">
    <source>
        <dbReference type="ARBA" id="ARBA00022603"/>
    </source>
</evidence>
<dbReference type="EMBL" id="BSPG01000046">
    <property type="protein sequence ID" value="GLS46588.1"/>
    <property type="molecule type" value="Genomic_DNA"/>
</dbReference>
<dbReference type="InterPro" id="IPR029063">
    <property type="entry name" value="SAM-dependent_MTases_sf"/>
</dbReference>
<evidence type="ECO:0000256" key="1">
    <source>
        <dbReference type="ARBA" id="ARBA00022490"/>
    </source>
</evidence>
<dbReference type="InterPro" id="IPR023149">
    <property type="entry name" value="Trans_acon_MeTrfase_C"/>
</dbReference>
<dbReference type="NCBIfam" id="NF002463">
    <property type="entry name" value="PRK01683.1"/>
    <property type="match status" value="1"/>
</dbReference>
<dbReference type="PANTHER" id="PTHR43861">
    <property type="entry name" value="TRANS-ACONITATE 2-METHYLTRANSFERASE-RELATED"/>
    <property type="match status" value="1"/>
</dbReference>
<dbReference type="GO" id="GO:0005737">
    <property type="term" value="C:cytoplasm"/>
    <property type="evidence" value="ECO:0007669"/>
    <property type="project" value="UniProtKB-SubCell"/>
</dbReference>
<comment type="subcellular location">
    <subcellularLocation>
        <location evidence="5">Cytoplasm</location>
    </subcellularLocation>
</comment>
<protein>
    <recommendedName>
        <fullName evidence="5">Trans-aconitate 2-methyltransferase</fullName>
        <ecNumber evidence="5">2.1.1.144</ecNumber>
    </recommendedName>
</protein>
<dbReference type="InterPro" id="IPR023506">
    <property type="entry name" value="Trans-aconitate_MeTrfase"/>
</dbReference>
<dbReference type="CDD" id="cd02440">
    <property type="entry name" value="AdoMet_MTases"/>
    <property type="match status" value="1"/>
</dbReference>
<evidence type="ECO:0000313" key="7">
    <source>
        <dbReference type="EMBL" id="GLS46588.1"/>
    </source>
</evidence>
<proteinExistence type="inferred from homology"/>
<keyword evidence="2 5" id="KW-0489">Methyltransferase</keyword>
<evidence type="ECO:0000256" key="4">
    <source>
        <dbReference type="ARBA" id="ARBA00022691"/>
    </source>
</evidence>
<feature type="domain" description="Methyltransferase" evidence="6">
    <location>
        <begin position="35"/>
        <end position="124"/>
    </location>
</feature>
<evidence type="ECO:0000313" key="9">
    <source>
        <dbReference type="Proteomes" id="UP000517759"/>
    </source>
</evidence>
<evidence type="ECO:0000256" key="3">
    <source>
        <dbReference type="ARBA" id="ARBA00022679"/>
    </source>
</evidence>
<dbReference type="EC" id="2.1.1.144" evidence="5"/>
<dbReference type="Gene3D" id="3.40.50.150">
    <property type="entry name" value="Vaccinia Virus protein VP39"/>
    <property type="match status" value="1"/>
</dbReference>
<evidence type="ECO:0000259" key="6">
    <source>
        <dbReference type="Pfam" id="PF13649"/>
    </source>
</evidence>
<reference evidence="8 9" key="3">
    <citation type="submission" date="2020-08" db="EMBL/GenBank/DDBJ databases">
        <title>Genomic Encyclopedia of Type Strains, Phase IV (KMG-IV): sequencing the most valuable type-strain genomes for metagenomic binning, comparative biology and taxonomic classification.</title>
        <authorList>
            <person name="Goeker M."/>
        </authorList>
    </citation>
    <scope>NUCLEOTIDE SEQUENCE [LARGE SCALE GENOMIC DNA]</scope>
    <source>
        <strain evidence="8 9">DSM 24105</strain>
    </source>
</reference>
<comment type="function">
    <text evidence="5">Catalyzes the S-adenosylmethionine monomethyl esterification of trans-aconitate.</text>
</comment>
<dbReference type="GO" id="GO:0030798">
    <property type="term" value="F:trans-aconitate 2-methyltransferase activity"/>
    <property type="evidence" value="ECO:0007669"/>
    <property type="project" value="UniProtKB-UniRule"/>
</dbReference>
<dbReference type="HAMAP" id="MF_00560">
    <property type="entry name" value="Tran_acon_Me_trans"/>
    <property type="match status" value="1"/>
</dbReference>
<evidence type="ECO:0000313" key="10">
    <source>
        <dbReference type="Proteomes" id="UP001156881"/>
    </source>
</evidence>
<name>A0A7W6ACI2_9HYPH</name>
<reference evidence="7" key="4">
    <citation type="submission" date="2023-01" db="EMBL/GenBank/DDBJ databases">
        <title>Draft genome sequence of Methylobacterium brachythecii strain NBRC 107710.</title>
        <authorList>
            <person name="Sun Q."/>
            <person name="Mori K."/>
        </authorList>
    </citation>
    <scope>NUCLEOTIDE SEQUENCE</scope>
    <source>
        <strain evidence="7">NBRC 107710</strain>
    </source>
</reference>
<evidence type="ECO:0000313" key="8">
    <source>
        <dbReference type="EMBL" id="MBB3900728.1"/>
    </source>
</evidence>
<organism evidence="8 9">
    <name type="scientific">Methylobacterium brachythecii</name>
    <dbReference type="NCBI Taxonomy" id="1176177"/>
    <lineage>
        <taxon>Bacteria</taxon>
        <taxon>Pseudomonadati</taxon>
        <taxon>Pseudomonadota</taxon>
        <taxon>Alphaproteobacteria</taxon>
        <taxon>Hyphomicrobiales</taxon>
        <taxon>Methylobacteriaceae</taxon>
        <taxon>Methylobacterium</taxon>
    </lineage>
</organism>
<dbReference type="Pfam" id="PF13649">
    <property type="entry name" value="Methyltransf_25"/>
    <property type="match status" value="1"/>
</dbReference>
<dbReference type="GO" id="GO:0032259">
    <property type="term" value="P:methylation"/>
    <property type="evidence" value="ECO:0007669"/>
    <property type="project" value="UniProtKB-KW"/>
</dbReference>
<evidence type="ECO:0000256" key="5">
    <source>
        <dbReference type="HAMAP-Rule" id="MF_00560"/>
    </source>
</evidence>
<comment type="similarity">
    <text evidence="5">Belongs to the methyltransferase superfamily. Tam family.</text>
</comment>
<gene>
    <name evidence="5 7" type="primary">tam</name>
    <name evidence="7" type="ORF">GCM10007884_45820</name>
    <name evidence="8" type="ORF">GGR33_000208</name>
</gene>
<sequence length="257" mass="28121">MSDWNAAQYLRFATERTRPAADLLARVPLEEAAEIVDLGCGPGNSTGLIAARFPKAHITGVDSAPDMLAQARRTLSRISFVQSDLRDYTPHDAPDLVFANAVLQWLPDHATLVPRLARLLKPGGCLAFQVPDNLDEPSHALMRTVAADGPWSPLIGDAEAVRARIPSAGVYYDWLRAADCSVDIWATTYIHPLADAAAIVTWLQATGLRPFLTPLDHDMRVGFLAAYEAALETAYPRQGDGRVLLRFPRLFVVARRG</sequence>
<dbReference type="SUPFAM" id="SSF53335">
    <property type="entry name" value="S-adenosyl-L-methionine-dependent methyltransferases"/>
    <property type="match status" value="1"/>
</dbReference>
<dbReference type="Proteomes" id="UP000517759">
    <property type="component" value="Unassembled WGS sequence"/>
</dbReference>
<dbReference type="Gene3D" id="1.10.150.290">
    <property type="entry name" value="S-adenosyl-L-methionine-dependent methyltransferases"/>
    <property type="match status" value="1"/>
</dbReference>
<dbReference type="PANTHER" id="PTHR43861:SF1">
    <property type="entry name" value="TRANS-ACONITATE 2-METHYLTRANSFERASE"/>
    <property type="match status" value="1"/>
</dbReference>
<dbReference type="EMBL" id="JACIDN010000001">
    <property type="protein sequence ID" value="MBB3900728.1"/>
    <property type="molecule type" value="Genomic_DNA"/>
</dbReference>